<evidence type="ECO:0000313" key="5">
    <source>
        <dbReference type="Proteomes" id="UP000249754"/>
    </source>
</evidence>
<reference evidence="4 5" key="1">
    <citation type="submission" date="2018-06" db="EMBL/GenBank/DDBJ databases">
        <title>Genomic Encyclopedia of Archaeal and Bacterial Type Strains, Phase II (KMG-II): from individual species to whole genera.</title>
        <authorList>
            <person name="Goeker M."/>
        </authorList>
    </citation>
    <scope>NUCLEOTIDE SEQUENCE [LARGE SCALE GENOMIC DNA]</scope>
    <source>
        <strain evidence="4 5">DSM 14825</strain>
    </source>
</reference>
<dbReference type="GO" id="GO:0016757">
    <property type="term" value="F:glycosyltransferase activity"/>
    <property type="evidence" value="ECO:0007669"/>
    <property type="project" value="UniProtKB-KW"/>
</dbReference>
<keyword evidence="4" id="KW-0378">Hydrolase</keyword>
<dbReference type="PANTHER" id="PTHR34106">
    <property type="entry name" value="GLYCOSIDASE"/>
    <property type="match status" value="1"/>
</dbReference>
<evidence type="ECO:0000256" key="3">
    <source>
        <dbReference type="ARBA" id="ARBA00024356"/>
    </source>
</evidence>
<dbReference type="PIRSF" id="PIRSF016202">
    <property type="entry name" value="PH1107"/>
    <property type="match status" value="1"/>
</dbReference>
<dbReference type="GO" id="GO:0016787">
    <property type="term" value="F:hydrolase activity"/>
    <property type="evidence" value="ECO:0007669"/>
    <property type="project" value="UniProtKB-KW"/>
</dbReference>
<dbReference type="CDD" id="cd18614">
    <property type="entry name" value="GH130"/>
    <property type="match status" value="1"/>
</dbReference>
<proteinExistence type="inferred from homology"/>
<evidence type="ECO:0000256" key="1">
    <source>
        <dbReference type="ARBA" id="ARBA00022676"/>
    </source>
</evidence>
<dbReference type="PANTHER" id="PTHR34106:SF5">
    <property type="entry name" value="GLYCOSIDASE"/>
    <property type="match status" value="1"/>
</dbReference>
<keyword evidence="1" id="KW-0328">Glycosyltransferase</keyword>
<evidence type="ECO:0000313" key="4">
    <source>
        <dbReference type="EMBL" id="RAJ22598.1"/>
    </source>
</evidence>
<name>A0A327S1P1_9SPHI</name>
<protein>
    <submittedName>
        <fullName evidence="4">Putative GH43/DUF377 family glycosyl hydrolase</fullName>
    </submittedName>
</protein>
<dbReference type="OrthoDB" id="9775877at2"/>
<dbReference type="RefSeq" id="WP_111636052.1">
    <property type="nucleotide sequence ID" value="NZ_QLLR01000037.1"/>
</dbReference>
<dbReference type="Pfam" id="PF04041">
    <property type="entry name" value="Glyco_hydro_130"/>
    <property type="match status" value="1"/>
</dbReference>
<sequence length="345" mass="39042">MILVKKEGVILRKTPLDFESQAVLNPAVIKQGNLVCMFYRAVSKKNYSTIGFCQLNGPLEITKRLNLPILTPMGDTESRGIEDPRIVKIDGCYYLTYTAFDGFNAMGSLATSLDLKTFKRHGIIVPVISFPEFKSLAQHKCKLNEKYSRFAHDKTIITMNTRLLVWDKDLVFFPRRINNQLYFLHRIKPDIQIASVNELSDLNKLFWTNYLLNFNHNILLTPKYDHEISYIGGGCPPIETTEGWLVIYHGVHDTTKGYVYSACAALLDLENPEKEIARLPYPLFKPETAWELSGEVDSVCFPSGTAIFGDTLYIYYGAADEQIACASVNLSALLAELSTFRITIL</sequence>
<dbReference type="InterPro" id="IPR007184">
    <property type="entry name" value="Mannoside_phosphorylase"/>
</dbReference>
<dbReference type="InterPro" id="IPR023296">
    <property type="entry name" value="Glyco_hydro_beta-prop_sf"/>
</dbReference>
<dbReference type="Proteomes" id="UP000249754">
    <property type="component" value="Unassembled WGS sequence"/>
</dbReference>
<accession>A0A327S1P1</accession>
<gene>
    <name evidence="4" type="ORF">LY11_04738</name>
</gene>
<dbReference type="EMBL" id="QLLR01000037">
    <property type="protein sequence ID" value="RAJ22598.1"/>
    <property type="molecule type" value="Genomic_DNA"/>
</dbReference>
<dbReference type="SUPFAM" id="SSF75005">
    <property type="entry name" value="Arabinanase/levansucrase/invertase"/>
    <property type="match status" value="1"/>
</dbReference>
<comment type="similarity">
    <text evidence="3">Belongs to the glycosyl hydrolase 130 family.</text>
</comment>
<dbReference type="Gene3D" id="2.115.10.20">
    <property type="entry name" value="Glycosyl hydrolase domain, family 43"/>
    <property type="match status" value="1"/>
</dbReference>
<dbReference type="AlphaFoldDB" id="A0A327S1P1"/>
<organism evidence="4 5">
    <name type="scientific">Pedobacter cryoconitis</name>
    <dbReference type="NCBI Taxonomy" id="188932"/>
    <lineage>
        <taxon>Bacteria</taxon>
        <taxon>Pseudomonadati</taxon>
        <taxon>Bacteroidota</taxon>
        <taxon>Sphingobacteriia</taxon>
        <taxon>Sphingobacteriales</taxon>
        <taxon>Sphingobacteriaceae</taxon>
        <taxon>Pedobacter</taxon>
    </lineage>
</organism>
<evidence type="ECO:0000256" key="2">
    <source>
        <dbReference type="ARBA" id="ARBA00022679"/>
    </source>
</evidence>
<keyword evidence="2" id="KW-0808">Transferase</keyword>
<comment type="caution">
    <text evidence="4">The sequence shown here is derived from an EMBL/GenBank/DDBJ whole genome shotgun (WGS) entry which is preliminary data.</text>
</comment>